<feature type="region of interest" description="Disordered" evidence="2">
    <location>
        <begin position="159"/>
        <end position="179"/>
    </location>
</feature>
<evidence type="ECO:0000313" key="4">
    <source>
        <dbReference type="EMBL" id="QRO79911.1"/>
    </source>
</evidence>
<evidence type="ECO:0000313" key="5">
    <source>
        <dbReference type="Proteomes" id="UP000625568"/>
    </source>
</evidence>
<keyword evidence="3" id="KW-0732">Signal</keyword>
<reference evidence="4 5" key="1">
    <citation type="submission" date="2021-02" db="EMBL/GenBank/DDBJ databases">
        <title>FDA dAtabase for Regulatory Grade micrObial Sequences (FDA-ARGOS): Supporting development and validation of Infectious Disease Dx tests.</title>
        <authorList>
            <person name="Minogue T."/>
            <person name="Wolcott M."/>
            <person name="Wasieloski L."/>
            <person name="Aguilar W."/>
            <person name="Moore D."/>
            <person name="Jaissle J."/>
            <person name="Tallon L."/>
            <person name="Sadzewicz L."/>
            <person name="Zhao X."/>
            <person name="Boylan J."/>
            <person name="Ott S."/>
            <person name="Bowen H."/>
            <person name="Vavikolanu K."/>
            <person name="Mehta A."/>
            <person name="Aluvathingal J."/>
            <person name="Nadendla S."/>
            <person name="Yan Y."/>
            <person name="Sichtig H."/>
        </authorList>
    </citation>
    <scope>NUCLEOTIDE SEQUENCE [LARGE SCALE GENOMIC DNA]</scope>
    <source>
        <strain evidence="4 5">FDAARGOS_1272</strain>
    </source>
</reference>
<dbReference type="GeneID" id="93129816"/>
<feature type="compositionally biased region" description="Low complexity" evidence="2">
    <location>
        <begin position="159"/>
        <end position="172"/>
    </location>
</feature>
<evidence type="ECO:0000256" key="3">
    <source>
        <dbReference type="SAM" id="SignalP"/>
    </source>
</evidence>
<feature type="chain" id="PRO_5034891517" evidence="3">
    <location>
        <begin position="22"/>
        <end position="179"/>
    </location>
</feature>
<name>A0A892IEX5_9BURK</name>
<feature type="coiled-coil region" evidence="1">
    <location>
        <begin position="92"/>
        <end position="119"/>
    </location>
</feature>
<sequence>MRFRSYMAAGALALMPVFAMAAQADAAAAAQPMYVNVNGQAVPVKAETRVVQTAAGPMKVSTWSWRSPNGSASFEMQTSTGGMPPAAALRQLQAAQYQMQAAQAQMVAMQQQMMALQRVALANVFAMPAPQPVAFAIPMWAMPEPVVVIVPAHPSARSASPAVPAAPAAPAARGPQIKI</sequence>
<dbReference type="RefSeq" id="WP_035974231.1">
    <property type="nucleotide sequence ID" value="NZ_CABVPR010000063.1"/>
</dbReference>
<evidence type="ECO:0000256" key="1">
    <source>
        <dbReference type="SAM" id="Coils"/>
    </source>
</evidence>
<keyword evidence="5" id="KW-1185">Reference proteome</keyword>
<protein>
    <submittedName>
        <fullName evidence="4">Uncharacterized protein</fullName>
    </submittedName>
</protein>
<gene>
    <name evidence="4" type="ORF">I6K02_16215</name>
</gene>
<dbReference type="AlphaFoldDB" id="A0A892IEX5"/>
<feature type="signal peptide" evidence="3">
    <location>
        <begin position="1"/>
        <end position="21"/>
    </location>
</feature>
<dbReference type="EMBL" id="CP069483">
    <property type="protein sequence ID" value="QRO79911.1"/>
    <property type="molecule type" value="Genomic_DNA"/>
</dbReference>
<evidence type="ECO:0000256" key="2">
    <source>
        <dbReference type="SAM" id="MobiDB-lite"/>
    </source>
</evidence>
<dbReference type="Proteomes" id="UP000625568">
    <property type="component" value="Chromosome 2"/>
</dbReference>
<keyword evidence="1" id="KW-0175">Coiled coil</keyword>
<proteinExistence type="predicted"/>
<accession>A0A892IEX5</accession>
<organism evidence="4 5">
    <name type="scientific">Burkholderia dolosa</name>
    <dbReference type="NCBI Taxonomy" id="152500"/>
    <lineage>
        <taxon>Bacteria</taxon>
        <taxon>Pseudomonadati</taxon>
        <taxon>Pseudomonadota</taxon>
        <taxon>Betaproteobacteria</taxon>
        <taxon>Burkholderiales</taxon>
        <taxon>Burkholderiaceae</taxon>
        <taxon>Burkholderia</taxon>
        <taxon>Burkholderia cepacia complex</taxon>
    </lineage>
</organism>